<evidence type="ECO:0000313" key="2">
    <source>
        <dbReference type="EMBL" id="PHJ23348.1"/>
    </source>
</evidence>
<sequence>MSSFTQLVNSSSLFHFSSRVVSSSSSSQRTSPLSCFLQPPSSFRHLCVSSRCYSSSSVSFLLLSFFFFSSSSLAFYVPDRTVRRPRAPPTARSPPPPYAPLDTRRVPFGSSYDVEEAEDVAASLPASPSVRRPFLQDERPRLSPTPPYPPPRPGDIMKKHDASPSEASLRPHPSPPRVSFASYSPRYSPPATSASLPPSSTIHTPGSVRSSSRRGTEETRREAEELLRDLQNFKSFYDAAPGPWERGVPAQPSTLPYKVPFPRPSSPSLRAPRAKPSESSLRRPRVPEQHPGSTPLQVPPDERKRREDDREVHGNLLFVPLSTPSSSSSMEGYRGPLPPRKRRAEEVQEEEERERDRARRPVYLGTTTTTADILKRLREPSPSYSLSHMRDGEAAISPPSSPPVSPIEEAPPAPWWQVEGTGYDYSRDFYATADSLKKVKEKKARKVIELIQAAVAGNPPYQEYQVKVVILRKRSKDGHWDVGADYVVIPQGHNPSLGHLLFSLMLRLSPYVKKECVRRFKAFSPQVEISRRSPSKDQEESDRNEAGDGEDPRPQTPAASSSSSPGKTFQVVANEDLTTPMREIDEVRVYLENTPAFDEELKCFENLDGELLTILPRRVYGHLKEQSLPTLVLIPTPGSKPLPRYSQASGSKEADPLVIYNFLHPFHTSIPTEVKLSKDADLALGQLSSLIVKAGGHETESTCNVHWTKYTPAYTALVIDPEGALYHVPLSKREITIRQLMAISDIANSEGTPSENPVRVALTVFFPALLTSEALAIHDCRPDVWRQLIPGQIPLGGYSLPVFVTTQCSGVIKKKCRRRSINLLFSDHQVTVRDALLALRSYMRRETVERSGRPSPRECFVGYAQLKSKERRTLGLGHPWKALQASTALTTLLGDPSTGFLLAPKTTFFKTEASTAHMICPSYSTVLAQENIFVYPVTQPSPSADLSNLRPAFGTSTTQLLTSTYVES</sequence>
<gene>
    <name evidence="2" type="ORF">CSUI_002800</name>
</gene>
<organism evidence="2 3">
    <name type="scientific">Cystoisospora suis</name>
    <dbReference type="NCBI Taxonomy" id="483139"/>
    <lineage>
        <taxon>Eukaryota</taxon>
        <taxon>Sar</taxon>
        <taxon>Alveolata</taxon>
        <taxon>Apicomplexa</taxon>
        <taxon>Conoidasida</taxon>
        <taxon>Coccidia</taxon>
        <taxon>Eucoccidiorida</taxon>
        <taxon>Eimeriorina</taxon>
        <taxon>Sarcocystidae</taxon>
        <taxon>Cystoisospora</taxon>
    </lineage>
</organism>
<feature type="compositionally biased region" description="Basic and acidic residues" evidence="1">
    <location>
        <begin position="300"/>
        <end position="313"/>
    </location>
</feature>
<comment type="caution">
    <text evidence="2">The sequence shown here is derived from an EMBL/GenBank/DDBJ whole genome shotgun (WGS) entry which is preliminary data.</text>
</comment>
<feature type="region of interest" description="Disordered" evidence="1">
    <location>
        <begin position="83"/>
        <end position="105"/>
    </location>
</feature>
<feature type="region of interest" description="Disordered" evidence="1">
    <location>
        <begin position="239"/>
        <end position="358"/>
    </location>
</feature>
<evidence type="ECO:0000256" key="1">
    <source>
        <dbReference type="SAM" id="MobiDB-lite"/>
    </source>
</evidence>
<feature type="region of interest" description="Disordered" evidence="1">
    <location>
        <begin position="119"/>
        <end position="224"/>
    </location>
</feature>
<feature type="compositionally biased region" description="Low complexity" evidence="1">
    <location>
        <begin position="189"/>
        <end position="210"/>
    </location>
</feature>
<feature type="compositionally biased region" description="Pro residues" evidence="1">
    <location>
        <begin position="87"/>
        <end position="99"/>
    </location>
</feature>
<dbReference type="EMBL" id="MIGC01001193">
    <property type="protein sequence ID" value="PHJ23348.1"/>
    <property type="molecule type" value="Genomic_DNA"/>
</dbReference>
<reference evidence="2 3" key="1">
    <citation type="journal article" date="2017" name="Int. J. Parasitol.">
        <title>The genome of the protozoan parasite Cystoisospora suis and a reverse vaccinology approach to identify vaccine candidates.</title>
        <authorList>
            <person name="Palmieri N."/>
            <person name="Shrestha A."/>
            <person name="Ruttkowski B."/>
            <person name="Beck T."/>
            <person name="Vogl C."/>
            <person name="Tomley F."/>
            <person name="Blake D.P."/>
            <person name="Joachim A."/>
        </authorList>
    </citation>
    <scope>NUCLEOTIDE SEQUENCE [LARGE SCALE GENOMIC DNA]</scope>
    <source>
        <strain evidence="2 3">Wien I</strain>
    </source>
</reference>
<feature type="compositionally biased region" description="Pro residues" evidence="1">
    <location>
        <begin position="143"/>
        <end position="153"/>
    </location>
</feature>
<feature type="compositionally biased region" description="Pro residues" evidence="1">
    <location>
        <begin position="399"/>
        <end position="409"/>
    </location>
</feature>
<name>A0A2C6L6N9_9APIC</name>
<dbReference type="VEuPathDB" id="ToxoDB:CSUI_002800"/>
<keyword evidence="3" id="KW-1185">Reference proteome</keyword>
<protein>
    <submittedName>
        <fullName evidence="2">Uncharacterized protein</fullName>
    </submittedName>
</protein>
<feature type="region of interest" description="Disordered" evidence="1">
    <location>
        <begin position="528"/>
        <end position="569"/>
    </location>
</feature>
<dbReference type="Proteomes" id="UP000221165">
    <property type="component" value="Unassembled WGS sequence"/>
</dbReference>
<dbReference type="AlphaFoldDB" id="A0A2C6L6N9"/>
<accession>A0A2C6L6N9</accession>
<dbReference type="GeneID" id="94426210"/>
<dbReference type="OrthoDB" id="330377at2759"/>
<evidence type="ECO:0000313" key="3">
    <source>
        <dbReference type="Proteomes" id="UP000221165"/>
    </source>
</evidence>
<proteinExistence type="predicted"/>
<feature type="compositionally biased region" description="Basic and acidic residues" evidence="1">
    <location>
        <begin position="214"/>
        <end position="224"/>
    </location>
</feature>
<feature type="region of interest" description="Disordered" evidence="1">
    <location>
        <begin position="383"/>
        <end position="409"/>
    </location>
</feature>
<dbReference type="RefSeq" id="XP_067925024.1">
    <property type="nucleotide sequence ID" value="XM_068062999.1"/>
</dbReference>
<feature type="compositionally biased region" description="Basic and acidic residues" evidence="1">
    <location>
        <begin position="529"/>
        <end position="553"/>
    </location>
</feature>